<keyword evidence="6" id="KW-1185">Reference proteome</keyword>
<reference evidence="6" key="1">
    <citation type="submission" date="2012-05" db="EMBL/GenBank/DDBJ databases">
        <title>Whole Genome Assembly of Lutzomyia longipalpis.</title>
        <authorList>
            <person name="Richards S."/>
            <person name="Qu C."/>
            <person name="Dillon R."/>
            <person name="Worley K."/>
            <person name="Scherer S."/>
            <person name="Batterton M."/>
            <person name="Taylor A."/>
            <person name="Hawes A."/>
            <person name="Hernandez B."/>
            <person name="Kovar C."/>
            <person name="Mandapat C."/>
            <person name="Pham C."/>
            <person name="Qu C."/>
            <person name="Jing C."/>
            <person name="Bess C."/>
            <person name="Bandaranaike D."/>
            <person name="Ngo D."/>
            <person name="Ongeri F."/>
            <person name="Arias F."/>
            <person name="Lara F."/>
            <person name="Weissenberger G."/>
            <person name="Kamau G."/>
            <person name="Han H."/>
            <person name="Shen H."/>
            <person name="Dinh H."/>
            <person name="Khalil I."/>
            <person name="Jones J."/>
            <person name="Shafer J."/>
            <person name="Jayaseelan J."/>
            <person name="Quiroz J."/>
            <person name="Blankenburg K."/>
            <person name="Nguyen L."/>
            <person name="Jackson L."/>
            <person name="Francisco L."/>
            <person name="Tang L.-Y."/>
            <person name="Pu L.-L."/>
            <person name="Perales L."/>
            <person name="Lorensuhewa L."/>
            <person name="Munidasa M."/>
            <person name="Coyle M."/>
            <person name="Taylor M."/>
            <person name="Puazo M."/>
            <person name="Firestine M."/>
            <person name="Scheel M."/>
            <person name="Javaid M."/>
            <person name="Wang M."/>
            <person name="Li M."/>
            <person name="Tabassum N."/>
            <person name="Saada N."/>
            <person name="Osuji N."/>
            <person name="Aqrawi P."/>
            <person name="Fu Q."/>
            <person name="Thornton R."/>
            <person name="Raj R."/>
            <person name="Goodspeed R."/>
            <person name="Mata R."/>
            <person name="Najjar R."/>
            <person name="Gubbala S."/>
            <person name="Lee S."/>
            <person name="Denson S."/>
            <person name="Patil S."/>
            <person name="Macmil S."/>
            <person name="Qi S."/>
            <person name="Matskevitch T."/>
            <person name="Palculict T."/>
            <person name="Mathew T."/>
            <person name="Vee V."/>
            <person name="Velamala V."/>
            <person name="Korchina V."/>
            <person name="Cai W."/>
            <person name="Liu W."/>
            <person name="Dai W."/>
            <person name="Zou X."/>
            <person name="Zhu Y."/>
            <person name="Zhang Y."/>
            <person name="Wu Y.-Q."/>
            <person name="Xin Y."/>
            <person name="Nazarath L."/>
            <person name="Kovar C."/>
            <person name="Han Y."/>
            <person name="Muzny D."/>
            <person name="Gibbs R."/>
        </authorList>
    </citation>
    <scope>NUCLEOTIDE SEQUENCE [LARGE SCALE GENOMIC DNA]</scope>
    <source>
        <strain evidence="6">Jacobina</strain>
    </source>
</reference>
<dbReference type="EMBL" id="GITU01002206">
    <property type="protein sequence ID" value="MBC1170909.1"/>
    <property type="molecule type" value="Transcribed_RNA"/>
</dbReference>
<evidence type="ECO:0000313" key="4">
    <source>
        <dbReference type="EMBL" id="MBC1170909.1"/>
    </source>
</evidence>
<dbReference type="PANTHER" id="PTHR10380">
    <property type="entry name" value="CUTICLE PROTEIN"/>
    <property type="match status" value="1"/>
</dbReference>
<sequence>MKVILVFAAVVAVALAGPLEPSKTATILRYENDNIGVDGYKYAYETSDGQTAYAQGELKNFGPETNAVVSQGSFSFVSDDGVTYTINWVADENGYRADGAHVPTL</sequence>
<evidence type="ECO:0000313" key="6">
    <source>
        <dbReference type="Proteomes" id="UP000092461"/>
    </source>
</evidence>
<dbReference type="EnsemblMetazoa" id="LLOJ003219-RA">
    <property type="protein sequence ID" value="LLOJ003219-PA"/>
    <property type="gene ID" value="LLOJ003219"/>
</dbReference>
<dbReference type="VEuPathDB" id="VectorBase:LLOJ003219"/>
<evidence type="ECO:0000256" key="1">
    <source>
        <dbReference type="ARBA" id="ARBA00022460"/>
    </source>
</evidence>
<dbReference type="VEuPathDB" id="VectorBase:LLONM1_002962"/>
<dbReference type="PANTHER" id="PTHR10380:SF218">
    <property type="entry name" value="ADULT CUTICLE PROTEIN 65AA-RELATED"/>
    <property type="match status" value="1"/>
</dbReference>
<dbReference type="PROSITE" id="PS51155">
    <property type="entry name" value="CHIT_BIND_RR_2"/>
    <property type="match status" value="1"/>
</dbReference>
<proteinExistence type="predicted"/>
<name>A0A1B0FV53_LUTLO</name>
<evidence type="ECO:0000256" key="3">
    <source>
        <dbReference type="SAM" id="SignalP"/>
    </source>
</evidence>
<dbReference type="AlphaFoldDB" id="A0A1B0FV53"/>
<evidence type="ECO:0000313" key="5">
    <source>
        <dbReference type="EnsemblMetazoa" id="LLOJ003219-PA"/>
    </source>
</evidence>
<keyword evidence="1 2" id="KW-0193">Cuticle</keyword>
<reference evidence="4" key="2">
    <citation type="journal article" date="2020" name="BMC">
        <title>Leishmania infection induces a limited differential gene expression in the sand fly midgut.</title>
        <authorList>
            <person name="Coutinho-Abreu I.V."/>
            <person name="Serafim T.D."/>
            <person name="Meneses C."/>
            <person name="Kamhawi S."/>
            <person name="Oliveira F."/>
            <person name="Valenzuela J.G."/>
        </authorList>
    </citation>
    <scope>NUCLEOTIDE SEQUENCE</scope>
    <source>
        <strain evidence="4">Jacobina</strain>
        <tissue evidence="4">Midgut</tissue>
    </source>
</reference>
<protein>
    <submittedName>
        <fullName evidence="4">Putative cuticular protein 21 rr-1 family</fullName>
    </submittedName>
</protein>
<dbReference type="PRINTS" id="PR00947">
    <property type="entry name" value="CUTICLE"/>
</dbReference>
<dbReference type="GO" id="GO:0062129">
    <property type="term" value="C:chitin-based extracellular matrix"/>
    <property type="evidence" value="ECO:0007669"/>
    <property type="project" value="TreeGrafter"/>
</dbReference>
<feature type="signal peptide" evidence="3">
    <location>
        <begin position="1"/>
        <end position="16"/>
    </location>
</feature>
<dbReference type="EMBL" id="AJWK01010378">
    <property type="status" value="NOT_ANNOTATED_CDS"/>
    <property type="molecule type" value="Genomic_DNA"/>
</dbReference>
<reference evidence="5" key="3">
    <citation type="submission" date="2020-05" db="UniProtKB">
        <authorList>
            <consortium name="EnsemblMetazoa"/>
        </authorList>
    </citation>
    <scope>IDENTIFICATION</scope>
    <source>
        <strain evidence="5">Jacobina</strain>
    </source>
</reference>
<feature type="chain" id="PRO_5044555609" evidence="3">
    <location>
        <begin position="17"/>
        <end position="105"/>
    </location>
</feature>
<dbReference type="InterPro" id="IPR050468">
    <property type="entry name" value="Cuticle_Struct_Prot"/>
</dbReference>
<organism evidence="5 6">
    <name type="scientific">Lutzomyia longipalpis</name>
    <name type="common">Sand fly</name>
    <dbReference type="NCBI Taxonomy" id="7200"/>
    <lineage>
        <taxon>Eukaryota</taxon>
        <taxon>Metazoa</taxon>
        <taxon>Ecdysozoa</taxon>
        <taxon>Arthropoda</taxon>
        <taxon>Hexapoda</taxon>
        <taxon>Insecta</taxon>
        <taxon>Pterygota</taxon>
        <taxon>Neoptera</taxon>
        <taxon>Endopterygota</taxon>
        <taxon>Diptera</taxon>
        <taxon>Nematocera</taxon>
        <taxon>Psychodoidea</taxon>
        <taxon>Psychodidae</taxon>
        <taxon>Lutzomyia</taxon>
        <taxon>Lutzomyia</taxon>
    </lineage>
</organism>
<evidence type="ECO:0000256" key="2">
    <source>
        <dbReference type="PROSITE-ProRule" id="PRU00497"/>
    </source>
</evidence>
<dbReference type="Proteomes" id="UP000092461">
    <property type="component" value="Unassembled WGS sequence"/>
</dbReference>
<keyword evidence="3" id="KW-0732">Signal</keyword>
<accession>A0A1B0FV53</accession>
<dbReference type="GO" id="GO:0008010">
    <property type="term" value="F:structural constituent of chitin-based larval cuticle"/>
    <property type="evidence" value="ECO:0007669"/>
    <property type="project" value="TreeGrafter"/>
</dbReference>
<dbReference type="InterPro" id="IPR000618">
    <property type="entry name" value="Insect_cuticle"/>
</dbReference>
<dbReference type="Pfam" id="PF00379">
    <property type="entry name" value="Chitin_bind_4"/>
    <property type="match status" value="1"/>
</dbReference>